<dbReference type="PROSITE" id="PS50943">
    <property type="entry name" value="HTH_CROC1"/>
    <property type="match status" value="1"/>
</dbReference>
<feature type="domain" description="HTH cro/C1-type" evidence="1">
    <location>
        <begin position="1"/>
        <end position="46"/>
    </location>
</feature>
<dbReference type="PANTHER" id="PTHR35010">
    <property type="entry name" value="BLL4672 PROTEIN-RELATED"/>
    <property type="match status" value="1"/>
</dbReference>
<dbReference type="EMBL" id="BMVN01000014">
    <property type="protein sequence ID" value="GHA33824.1"/>
    <property type="molecule type" value="Genomic_DNA"/>
</dbReference>
<dbReference type="Proteomes" id="UP000653644">
    <property type="component" value="Unassembled WGS sequence"/>
</dbReference>
<dbReference type="InterPro" id="IPR010982">
    <property type="entry name" value="Lambda_DNA-bd_dom_sf"/>
</dbReference>
<proteinExistence type="predicted"/>
<dbReference type="SUPFAM" id="SSF47413">
    <property type="entry name" value="lambda repressor-like DNA-binding domains"/>
    <property type="match status" value="1"/>
</dbReference>
<dbReference type="PANTHER" id="PTHR35010:SF4">
    <property type="entry name" value="BLL5781 PROTEIN"/>
    <property type="match status" value="1"/>
</dbReference>
<organism evidence="2 3">
    <name type="scientific">Streptomyces canarius</name>
    <dbReference type="NCBI Taxonomy" id="285453"/>
    <lineage>
        <taxon>Bacteria</taxon>
        <taxon>Bacillati</taxon>
        <taxon>Actinomycetota</taxon>
        <taxon>Actinomycetes</taxon>
        <taxon>Kitasatosporales</taxon>
        <taxon>Streptomycetaceae</taxon>
        <taxon>Streptomyces</taxon>
    </lineage>
</organism>
<dbReference type="Pfam" id="PF01381">
    <property type="entry name" value="HTH_3"/>
    <property type="match status" value="1"/>
</dbReference>
<protein>
    <submittedName>
        <fullName evidence="2">Transcriptional regulator</fullName>
    </submittedName>
</protein>
<sequence>MSQMELALASGISQKHLSFVETGRARPSRRLLLRLVGALSMPVAEADTILLAAGYAPLSGEPSAGSTERYTLLGNAHRVLKAHEPFPGVAFDSQYNVVLSNSTASFLLSYLVTPELLNGKVNLVRVGLHPDGLATRIVDFRGWREDKLRFIRNMAEVSNDRELASLYNETSSYHSPGASSLRITGAYRNGPAPASPPSLSLQAFGSRLNFTTAITVFGAASSEQNRLMLATYHPADSKTAETLRSVVGRPDR</sequence>
<dbReference type="InterPro" id="IPR041413">
    <property type="entry name" value="MLTR_LBD"/>
</dbReference>
<comment type="caution">
    <text evidence="2">The sequence shown here is derived from an EMBL/GenBank/DDBJ whole genome shotgun (WGS) entry which is preliminary data.</text>
</comment>
<reference evidence="3" key="1">
    <citation type="journal article" date="2019" name="Int. J. Syst. Evol. Microbiol.">
        <title>The Global Catalogue of Microorganisms (GCM) 10K type strain sequencing project: providing services to taxonomists for standard genome sequencing and annotation.</title>
        <authorList>
            <consortium name="The Broad Institute Genomics Platform"/>
            <consortium name="The Broad Institute Genome Sequencing Center for Infectious Disease"/>
            <person name="Wu L."/>
            <person name="Ma J."/>
        </authorList>
    </citation>
    <scope>NUCLEOTIDE SEQUENCE [LARGE SCALE GENOMIC DNA]</scope>
    <source>
        <strain evidence="3">JCM 4733</strain>
    </source>
</reference>
<dbReference type="Pfam" id="PF17765">
    <property type="entry name" value="MLTR_LBD"/>
    <property type="match status" value="1"/>
</dbReference>
<gene>
    <name evidence="2" type="ORF">GCM10010345_42950</name>
</gene>
<name>A0ABQ3CNT5_9ACTN</name>
<accession>A0ABQ3CNT5</accession>
<evidence type="ECO:0000259" key="1">
    <source>
        <dbReference type="PROSITE" id="PS50943"/>
    </source>
</evidence>
<keyword evidence="3" id="KW-1185">Reference proteome</keyword>
<dbReference type="InterPro" id="IPR001387">
    <property type="entry name" value="Cro/C1-type_HTH"/>
</dbReference>
<evidence type="ECO:0000313" key="3">
    <source>
        <dbReference type="Proteomes" id="UP000653644"/>
    </source>
</evidence>
<evidence type="ECO:0000313" key="2">
    <source>
        <dbReference type="EMBL" id="GHA33824.1"/>
    </source>
</evidence>
<dbReference type="Gene3D" id="1.10.260.40">
    <property type="entry name" value="lambda repressor-like DNA-binding domains"/>
    <property type="match status" value="1"/>
</dbReference>